<evidence type="ECO:0000313" key="2">
    <source>
        <dbReference type="EMBL" id="NLD25313.1"/>
    </source>
</evidence>
<evidence type="ECO:0000313" key="3">
    <source>
        <dbReference type="Proteomes" id="UP000545876"/>
    </source>
</evidence>
<sequence>MEDTSLESNEYQEIEEIPEFFQPGYVERVVDALPYYFPNYLKERLKREHPDIPVTTKESNKGGRELLYLDRFIPYYRGAHHLNEILAESLTLSILTEINDFTKTNTPYIENLFEPFLSDFGRNNTTFELIQHMQVAMLSGDFRQTNRFLKENYHISLYQVLSYLDAKIKDKIYLSQQNEKDKSVVVGSFYPYEGKIYINPLYQENLSLCWKIVNISKVSLKLARLNFAWKEAKREREEIQQYEEEKKKEYATIAGIGIHETIHYLSYDSREGRLGFAFNNQSDLYRLSKTY</sequence>
<feature type="coiled-coil region" evidence="1">
    <location>
        <begin position="225"/>
        <end position="252"/>
    </location>
</feature>
<comment type="caution">
    <text evidence="2">The sequence shown here is derived from an EMBL/GenBank/DDBJ whole genome shotgun (WGS) entry which is preliminary data.</text>
</comment>
<reference evidence="2 3" key="1">
    <citation type="journal article" date="2020" name="Biotechnol. Biofuels">
        <title>New insights from the biogas microbiome by comprehensive genome-resolved metagenomics of nearly 1600 species originating from multiple anaerobic digesters.</title>
        <authorList>
            <person name="Campanaro S."/>
            <person name="Treu L."/>
            <person name="Rodriguez-R L.M."/>
            <person name="Kovalovszki A."/>
            <person name="Ziels R.M."/>
            <person name="Maus I."/>
            <person name="Zhu X."/>
            <person name="Kougias P.G."/>
            <person name="Basile A."/>
            <person name="Luo G."/>
            <person name="Schluter A."/>
            <person name="Konstantinidis K.T."/>
            <person name="Angelidaki I."/>
        </authorList>
    </citation>
    <scope>NUCLEOTIDE SEQUENCE [LARGE SCALE GENOMIC DNA]</scope>
    <source>
        <strain evidence="2">AS06rmzACSIP_65</strain>
    </source>
</reference>
<name>A0A847D1F4_9BACT</name>
<dbReference type="Proteomes" id="UP000545876">
    <property type="component" value="Unassembled WGS sequence"/>
</dbReference>
<protein>
    <submittedName>
        <fullName evidence="2">Uncharacterized protein</fullName>
    </submittedName>
</protein>
<keyword evidence="1" id="KW-0175">Coiled coil</keyword>
<organism evidence="2 3">
    <name type="scientific">Candidatus Dojkabacteria bacterium</name>
    <dbReference type="NCBI Taxonomy" id="2099670"/>
    <lineage>
        <taxon>Bacteria</taxon>
        <taxon>Candidatus Dojkabacteria</taxon>
    </lineage>
</organism>
<accession>A0A847D1F4</accession>
<proteinExistence type="predicted"/>
<evidence type="ECO:0000256" key="1">
    <source>
        <dbReference type="SAM" id="Coils"/>
    </source>
</evidence>
<gene>
    <name evidence="2" type="ORF">GX656_01575</name>
</gene>
<dbReference type="AlphaFoldDB" id="A0A847D1F4"/>
<dbReference type="EMBL" id="JAAZBX010000004">
    <property type="protein sequence ID" value="NLD25313.1"/>
    <property type="molecule type" value="Genomic_DNA"/>
</dbReference>